<evidence type="ECO:0000256" key="4">
    <source>
        <dbReference type="SAM" id="SignalP"/>
    </source>
</evidence>
<feature type="domain" description="LamG-like jellyroll fold" evidence="5">
    <location>
        <begin position="487"/>
        <end position="619"/>
    </location>
</feature>
<reference evidence="6 7" key="1">
    <citation type="submission" date="2019-02" db="EMBL/GenBank/DDBJ databases">
        <title>Deep-cultivation of Planctomycetes and their phenomic and genomic characterization uncovers novel biology.</title>
        <authorList>
            <person name="Wiegand S."/>
            <person name="Jogler M."/>
            <person name="Boedeker C."/>
            <person name="Pinto D."/>
            <person name="Vollmers J."/>
            <person name="Rivas-Marin E."/>
            <person name="Kohn T."/>
            <person name="Peeters S.H."/>
            <person name="Heuer A."/>
            <person name="Rast P."/>
            <person name="Oberbeckmann S."/>
            <person name="Bunk B."/>
            <person name="Jeske O."/>
            <person name="Meyerdierks A."/>
            <person name="Storesund J.E."/>
            <person name="Kallscheuer N."/>
            <person name="Luecker S."/>
            <person name="Lage O.M."/>
            <person name="Pohl T."/>
            <person name="Merkel B.J."/>
            <person name="Hornburger P."/>
            <person name="Mueller R.-W."/>
            <person name="Bruemmer F."/>
            <person name="Labrenz M."/>
            <person name="Spormann A.M."/>
            <person name="Op Den Camp H."/>
            <person name="Overmann J."/>
            <person name="Amann R."/>
            <person name="Jetten M.S.M."/>
            <person name="Mascher T."/>
            <person name="Medema M.H."/>
            <person name="Devos D.P."/>
            <person name="Kaster A.-K."/>
            <person name="Ovreas L."/>
            <person name="Rohde M."/>
            <person name="Galperin M.Y."/>
            <person name="Jogler C."/>
        </authorList>
    </citation>
    <scope>NUCLEOTIDE SEQUENCE [LARGE SCALE GENOMIC DNA]</scope>
    <source>
        <strain evidence="6 7">Pla22</strain>
    </source>
</reference>
<dbReference type="SUPFAM" id="SSF56300">
    <property type="entry name" value="Metallo-dependent phosphatases"/>
    <property type="match status" value="1"/>
</dbReference>
<dbReference type="SMART" id="SM00560">
    <property type="entry name" value="LamGL"/>
    <property type="match status" value="1"/>
</dbReference>
<evidence type="ECO:0000313" key="6">
    <source>
        <dbReference type="EMBL" id="TWT53508.1"/>
    </source>
</evidence>
<dbReference type="Pfam" id="PF13385">
    <property type="entry name" value="Laminin_G_3"/>
    <property type="match status" value="1"/>
</dbReference>
<keyword evidence="2" id="KW-1015">Disulfide bond</keyword>
<dbReference type="InterPro" id="IPR004843">
    <property type="entry name" value="Calcineurin-like_PHP"/>
</dbReference>
<dbReference type="SUPFAM" id="SSF49899">
    <property type="entry name" value="Concanavalin A-like lectins/glucanases"/>
    <property type="match status" value="1"/>
</dbReference>
<feature type="chain" id="PRO_5022883222" evidence="4">
    <location>
        <begin position="26"/>
        <end position="669"/>
    </location>
</feature>
<feature type="compositionally biased region" description="Basic and acidic residues" evidence="3">
    <location>
        <begin position="27"/>
        <end position="48"/>
    </location>
</feature>
<dbReference type="InterPro" id="IPR051918">
    <property type="entry name" value="STPP_CPPED1"/>
</dbReference>
<feature type="region of interest" description="Disordered" evidence="3">
    <location>
        <begin position="27"/>
        <end position="52"/>
    </location>
</feature>
<evidence type="ECO:0000256" key="1">
    <source>
        <dbReference type="ARBA" id="ARBA00022729"/>
    </source>
</evidence>
<proteinExistence type="predicted"/>
<comment type="caution">
    <text evidence="6">The sequence shown here is derived from an EMBL/GenBank/DDBJ whole genome shotgun (WGS) entry which is preliminary data.</text>
</comment>
<dbReference type="PANTHER" id="PTHR43143:SF1">
    <property type="entry name" value="SERINE_THREONINE-PROTEIN PHOSPHATASE CPPED1"/>
    <property type="match status" value="1"/>
</dbReference>
<organism evidence="6 7">
    <name type="scientific">Rubripirellula amarantea</name>
    <dbReference type="NCBI Taxonomy" id="2527999"/>
    <lineage>
        <taxon>Bacteria</taxon>
        <taxon>Pseudomonadati</taxon>
        <taxon>Planctomycetota</taxon>
        <taxon>Planctomycetia</taxon>
        <taxon>Pirellulales</taxon>
        <taxon>Pirellulaceae</taxon>
        <taxon>Rubripirellula</taxon>
    </lineage>
</organism>
<dbReference type="EMBL" id="SJPI01000001">
    <property type="protein sequence ID" value="TWT53508.1"/>
    <property type="molecule type" value="Genomic_DNA"/>
</dbReference>
<dbReference type="GO" id="GO:0016787">
    <property type="term" value="F:hydrolase activity"/>
    <property type="evidence" value="ECO:0007669"/>
    <property type="project" value="InterPro"/>
</dbReference>
<dbReference type="InterPro" id="IPR029052">
    <property type="entry name" value="Metallo-depent_PP-like"/>
</dbReference>
<evidence type="ECO:0000313" key="7">
    <source>
        <dbReference type="Proteomes" id="UP000316598"/>
    </source>
</evidence>
<dbReference type="RefSeq" id="WP_146513717.1">
    <property type="nucleotide sequence ID" value="NZ_SJPI01000001.1"/>
</dbReference>
<feature type="signal peptide" evidence="4">
    <location>
        <begin position="1"/>
        <end position="25"/>
    </location>
</feature>
<dbReference type="AlphaFoldDB" id="A0A5C5WSL9"/>
<protein>
    <submittedName>
        <fullName evidence="6">Calcineurin-like phosphoesterase</fullName>
    </submittedName>
</protein>
<keyword evidence="1 4" id="KW-0732">Signal</keyword>
<name>A0A5C5WSL9_9BACT</name>
<keyword evidence="7" id="KW-1185">Reference proteome</keyword>
<evidence type="ECO:0000259" key="5">
    <source>
        <dbReference type="SMART" id="SM00560"/>
    </source>
</evidence>
<dbReference type="Gene3D" id="3.60.21.10">
    <property type="match status" value="1"/>
</dbReference>
<evidence type="ECO:0000256" key="3">
    <source>
        <dbReference type="SAM" id="MobiDB-lite"/>
    </source>
</evidence>
<accession>A0A5C5WSL9</accession>
<dbReference type="PANTHER" id="PTHR43143">
    <property type="entry name" value="METALLOPHOSPHOESTERASE, CALCINEURIN SUPERFAMILY"/>
    <property type="match status" value="1"/>
</dbReference>
<dbReference type="Proteomes" id="UP000316598">
    <property type="component" value="Unassembled WGS sequence"/>
</dbReference>
<dbReference type="Pfam" id="PF00149">
    <property type="entry name" value="Metallophos"/>
    <property type="match status" value="1"/>
</dbReference>
<dbReference type="InterPro" id="IPR013320">
    <property type="entry name" value="ConA-like_dom_sf"/>
</dbReference>
<dbReference type="OrthoDB" id="235808at2"/>
<dbReference type="InterPro" id="IPR006558">
    <property type="entry name" value="LamG-like"/>
</dbReference>
<dbReference type="Gene3D" id="2.60.120.200">
    <property type="match status" value="1"/>
</dbReference>
<evidence type="ECO:0000256" key="2">
    <source>
        <dbReference type="ARBA" id="ARBA00023157"/>
    </source>
</evidence>
<sequence length="669" mass="73958" precursor="true">MLVNLRTILAAVIVALLCSVPDTLAHEGHGDSSDNHNHDEQPSRDRFMTTRSSPQVLPLTKQDDVFHFVIYGDRTGGVPEGLKVLEQAVKDTNLLDPDMVMTVGDLIQGYNDTPQWLPEMKEYKAIMNELVMPWYPVAGNHDVYWRGKGEAPAGQHESNYEKHFGPLWYSFAHKNAGFIVLYSDEGDPVTNEKDFSKGRLQRMSDEQLDFLKQSLQKHSAADHVFVFLHHPRWIMPNYQGGNWDTVHQMLKEAGNVSAVFAGHIHHIHYGGQRDGIEYHTLATTGGHLSADIPGAGYLHHINMVSVRKDRISVSAIPVGAVLDPKEFTPAFLEQIALARRVRPVVTSSNLAMDVDGSADGNYVFELTNPSQQAIDVQVTLEADSRWKILPDHFHAKVSPSETKRFEVRLARESGYPESFSIPRISTQMDFLGESARIRLPSGSTPVDVALKALPADYFSNSIDHCLKVGGPSSVARIESESLNLPDGPFTVEAWVRPHQSAGYLAALAKTENSEFAIFMDEGVPQFDVHLNGKYVNAKAKNKLPVNQWSHVAGVFDGSEVKIFVNGSLVAKKAGQGKRGRNKLPLFVGADTDGKGNPTRPFLGDIDEVRISKIALYTDDFTPSRRLSADEQTVVMLHFDRQIGPYVLDQSNQAIKATLGSDASLVTTAP</sequence>
<gene>
    <name evidence="6" type="ORF">Pla22_11370</name>
</gene>